<dbReference type="PANTHER" id="PTHR43343">
    <property type="entry name" value="PEPTIDASE S12"/>
    <property type="match status" value="1"/>
</dbReference>
<dbReference type="SUPFAM" id="SSF50494">
    <property type="entry name" value="Trypsin-like serine proteases"/>
    <property type="match status" value="1"/>
</dbReference>
<gene>
    <name evidence="6" type="ORF">BSOLF_2079</name>
</gene>
<evidence type="ECO:0000256" key="4">
    <source>
        <dbReference type="ARBA" id="ARBA00022825"/>
    </source>
</evidence>
<evidence type="ECO:0000256" key="3">
    <source>
        <dbReference type="ARBA" id="ARBA00022801"/>
    </source>
</evidence>
<dbReference type="GO" id="GO:0004252">
    <property type="term" value="F:serine-type endopeptidase activity"/>
    <property type="evidence" value="ECO:0007669"/>
    <property type="project" value="InterPro"/>
</dbReference>
<dbReference type="GO" id="GO:0006508">
    <property type="term" value="P:proteolysis"/>
    <property type="evidence" value="ECO:0007669"/>
    <property type="project" value="UniProtKB-KW"/>
</dbReference>
<dbReference type="InterPro" id="IPR043504">
    <property type="entry name" value="Peptidase_S1_PA_chymotrypsin"/>
</dbReference>
<protein>
    <submittedName>
        <fullName evidence="6">Serine protease</fullName>
    </submittedName>
</protein>
<dbReference type="PRINTS" id="PR00834">
    <property type="entry name" value="PROTEASES2C"/>
</dbReference>
<dbReference type="Proteomes" id="UP000244338">
    <property type="component" value="Unassembled WGS sequence"/>
</dbReference>
<keyword evidence="5" id="KW-1133">Transmembrane helix</keyword>
<dbReference type="Gene3D" id="2.40.10.10">
    <property type="entry name" value="Trypsin-like serine proteases"/>
    <property type="match status" value="2"/>
</dbReference>
<sequence length="259" mass="29036">MSDARHDDEQEKWRAPERPWLKKTVLILIALALFAHLLAFWPYFWNAQIAIFLNKNRELENDPRITQARSAIALMMMPDGQGTGFNIHPDGFLLTNAHVVGGYKHVLIQFAPQSNFKGEVIWRDSDIDLALVAVRDAVTNTEQTMPLFPSLPLAQERTEEMYKVGEKVLVIGNPLFYTDIASTGTIEGWVKISGHEKKVLALNVPIYKGHSGSPVFDERGQVIAVVFATATRSRQNGEQTVGLAIPVSDFIDRIKTMLP</sequence>
<comment type="caution">
    <text evidence="6">The sequence shown here is derived from an EMBL/GenBank/DDBJ whole genome shotgun (WGS) entry which is preliminary data.</text>
</comment>
<evidence type="ECO:0000256" key="2">
    <source>
        <dbReference type="ARBA" id="ARBA00022670"/>
    </source>
</evidence>
<evidence type="ECO:0000313" key="6">
    <source>
        <dbReference type="EMBL" id="PTQ57209.1"/>
    </source>
</evidence>
<evidence type="ECO:0000313" key="7">
    <source>
        <dbReference type="Proteomes" id="UP000244338"/>
    </source>
</evidence>
<keyword evidence="5" id="KW-0472">Membrane</keyword>
<evidence type="ECO:0000256" key="5">
    <source>
        <dbReference type="SAM" id="Phobius"/>
    </source>
</evidence>
<comment type="similarity">
    <text evidence="1">Belongs to the peptidase S1C family.</text>
</comment>
<keyword evidence="2 6" id="KW-0645">Protease</keyword>
<dbReference type="EMBL" id="PEBX01000011">
    <property type="protein sequence ID" value="PTQ57209.1"/>
    <property type="molecule type" value="Genomic_DNA"/>
</dbReference>
<reference evidence="7" key="1">
    <citation type="journal article" date="2018" name="Sci. Rep.">
        <title>Lignite coal burning seam in the remote Altai Mountains harbors a hydrogen-driven thermophilic microbial community.</title>
        <authorList>
            <person name="Kadnikov V.V."/>
            <person name="Mardanov A.V."/>
            <person name="Ivasenko D.A."/>
            <person name="Antsiferov D.V."/>
            <person name="Beletsky A.V."/>
            <person name="Karnachuk O.V."/>
            <person name="Ravin N.V."/>
        </authorList>
    </citation>
    <scope>NUCLEOTIDE SEQUENCE [LARGE SCALE GENOMIC DNA]</scope>
</reference>
<dbReference type="PANTHER" id="PTHR43343:SF3">
    <property type="entry name" value="PROTEASE DO-LIKE 8, CHLOROPLASTIC"/>
    <property type="match status" value="1"/>
</dbReference>
<dbReference type="AlphaFoldDB" id="A0A2R6Y3F7"/>
<proteinExistence type="inferred from homology"/>
<feature type="transmembrane region" description="Helical" evidence="5">
    <location>
        <begin position="24"/>
        <end position="45"/>
    </location>
</feature>
<keyword evidence="3" id="KW-0378">Hydrolase</keyword>
<keyword evidence="4" id="KW-0720">Serine protease</keyword>
<organism evidence="6 7">
    <name type="scientific">Candidatus Carbonibacillus altaicus</name>
    <dbReference type="NCBI Taxonomy" id="2163959"/>
    <lineage>
        <taxon>Bacteria</taxon>
        <taxon>Bacillati</taxon>
        <taxon>Bacillota</taxon>
        <taxon>Bacilli</taxon>
        <taxon>Bacillales</taxon>
        <taxon>Candidatus Carbonibacillus</taxon>
    </lineage>
</organism>
<keyword evidence="5" id="KW-0812">Transmembrane</keyword>
<dbReference type="InterPro" id="IPR051201">
    <property type="entry name" value="Chloro_Bact_Ser_Proteases"/>
</dbReference>
<dbReference type="Pfam" id="PF13365">
    <property type="entry name" value="Trypsin_2"/>
    <property type="match status" value="1"/>
</dbReference>
<accession>A0A2R6Y3F7</accession>
<evidence type="ECO:0000256" key="1">
    <source>
        <dbReference type="ARBA" id="ARBA00010541"/>
    </source>
</evidence>
<dbReference type="InterPro" id="IPR001940">
    <property type="entry name" value="Peptidase_S1C"/>
</dbReference>
<dbReference type="InterPro" id="IPR009003">
    <property type="entry name" value="Peptidase_S1_PA"/>
</dbReference>
<name>A0A2R6Y3F7_9BACL</name>